<keyword evidence="2" id="KW-0521">NADP</keyword>
<organism evidence="4 5">
    <name type="scientific">Tothia fuscella</name>
    <dbReference type="NCBI Taxonomy" id="1048955"/>
    <lineage>
        <taxon>Eukaryota</taxon>
        <taxon>Fungi</taxon>
        <taxon>Dikarya</taxon>
        <taxon>Ascomycota</taxon>
        <taxon>Pezizomycotina</taxon>
        <taxon>Dothideomycetes</taxon>
        <taxon>Pleosporomycetidae</taxon>
        <taxon>Venturiales</taxon>
        <taxon>Cylindrosympodiaceae</taxon>
        <taxon>Tothia</taxon>
    </lineage>
</organism>
<keyword evidence="5" id="KW-1185">Reference proteome</keyword>
<accession>A0A9P4TX38</accession>
<keyword evidence="3" id="KW-0560">Oxidoreductase</keyword>
<dbReference type="Gene3D" id="3.40.50.720">
    <property type="entry name" value="NAD(P)-binding Rossmann-like Domain"/>
    <property type="match status" value="1"/>
</dbReference>
<name>A0A9P4TX38_9PEZI</name>
<reference evidence="4" key="1">
    <citation type="journal article" date="2020" name="Stud. Mycol.">
        <title>101 Dothideomycetes genomes: a test case for predicting lifestyles and emergence of pathogens.</title>
        <authorList>
            <person name="Haridas S."/>
            <person name="Albert R."/>
            <person name="Binder M."/>
            <person name="Bloem J."/>
            <person name="Labutti K."/>
            <person name="Salamov A."/>
            <person name="Andreopoulos B."/>
            <person name="Baker S."/>
            <person name="Barry K."/>
            <person name="Bills G."/>
            <person name="Bluhm B."/>
            <person name="Cannon C."/>
            <person name="Castanera R."/>
            <person name="Culley D."/>
            <person name="Daum C."/>
            <person name="Ezra D."/>
            <person name="Gonzalez J."/>
            <person name="Henrissat B."/>
            <person name="Kuo A."/>
            <person name="Liang C."/>
            <person name="Lipzen A."/>
            <person name="Lutzoni F."/>
            <person name="Magnuson J."/>
            <person name="Mondo S."/>
            <person name="Nolan M."/>
            <person name="Ohm R."/>
            <person name="Pangilinan J."/>
            <person name="Park H.-J."/>
            <person name="Ramirez L."/>
            <person name="Alfaro M."/>
            <person name="Sun H."/>
            <person name="Tritt A."/>
            <person name="Yoshinaga Y."/>
            <person name="Zwiers L.-H."/>
            <person name="Turgeon B."/>
            <person name="Goodwin S."/>
            <person name="Spatafora J."/>
            <person name="Crous P."/>
            <person name="Grigoriev I."/>
        </authorList>
    </citation>
    <scope>NUCLEOTIDE SEQUENCE</scope>
    <source>
        <strain evidence="4">CBS 130266</strain>
    </source>
</reference>
<dbReference type="PRINTS" id="PR00081">
    <property type="entry name" value="GDHRDH"/>
</dbReference>
<dbReference type="Proteomes" id="UP000800235">
    <property type="component" value="Unassembled WGS sequence"/>
</dbReference>
<dbReference type="OrthoDB" id="153074at2759"/>
<dbReference type="InterPro" id="IPR002347">
    <property type="entry name" value="SDR_fam"/>
</dbReference>
<comment type="caution">
    <text evidence="4">The sequence shown here is derived from an EMBL/GenBank/DDBJ whole genome shotgun (WGS) entry which is preliminary data.</text>
</comment>
<dbReference type="GO" id="GO:0050664">
    <property type="term" value="F:oxidoreductase activity, acting on NAD(P)H, oxygen as acceptor"/>
    <property type="evidence" value="ECO:0007669"/>
    <property type="project" value="TreeGrafter"/>
</dbReference>
<dbReference type="AlphaFoldDB" id="A0A9P4TX38"/>
<gene>
    <name evidence="4" type="ORF">EJ08DRAFT_680122</name>
</gene>
<evidence type="ECO:0000256" key="2">
    <source>
        <dbReference type="ARBA" id="ARBA00022857"/>
    </source>
</evidence>
<dbReference type="PANTHER" id="PTHR43008">
    <property type="entry name" value="BENZIL REDUCTASE"/>
    <property type="match status" value="1"/>
</dbReference>
<protein>
    <submittedName>
        <fullName evidence="4">Short chain dehydrogenase/reductase</fullName>
    </submittedName>
</protein>
<dbReference type="EMBL" id="MU007049">
    <property type="protein sequence ID" value="KAF2429155.1"/>
    <property type="molecule type" value="Genomic_DNA"/>
</dbReference>
<dbReference type="Pfam" id="PF00106">
    <property type="entry name" value="adh_short"/>
    <property type="match status" value="1"/>
</dbReference>
<proteinExistence type="inferred from homology"/>
<comment type="similarity">
    <text evidence="1">Belongs to the short-chain dehydrogenases/reductases (SDR) family.</text>
</comment>
<evidence type="ECO:0000313" key="5">
    <source>
        <dbReference type="Proteomes" id="UP000800235"/>
    </source>
</evidence>
<evidence type="ECO:0000256" key="1">
    <source>
        <dbReference type="ARBA" id="ARBA00006484"/>
    </source>
</evidence>
<sequence length="253" mass="27158">MSSGKVIILTGASRGIGLAAANHLLKSSSNKIIAIARSKEPLEKLQSEYPDQVQILAGDLADFSLGQQAVDLAKSTWNQLDGLIINHGVLDPVKRIADSDANAWRSAFDVNVFSAIAMIKAALPSLRQSHGKIILVSSGAAVSAYSTWGCYGASKAVLNHLATTLAVEEPDVTTVSIRPGTVDTEMQRELREVHHKSMDPKDAEKFAMLKSSGKLLRPDQPGNVMAKLAIGVGRELSGKFLNWNDKELAAFQE</sequence>
<dbReference type="PANTHER" id="PTHR43008:SF8">
    <property type="entry name" value="BENZIL REDUCTASE ((S)-BENZOIN FORMING) IRC24"/>
    <property type="match status" value="1"/>
</dbReference>
<evidence type="ECO:0000313" key="4">
    <source>
        <dbReference type="EMBL" id="KAF2429155.1"/>
    </source>
</evidence>
<dbReference type="FunFam" id="3.40.50.720:FF:000281">
    <property type="entry name" value="Uncharacterized oxidoreductase YIR035C"/>
    <property type="match status" value="1"/>
</dbReference>
<dbReference type="SUPFAM" id="SSF51735">
    <property type="entry name" value="NAD(P)-binding Rossmann-fold domains"/>
    <property type="match status" value="1"/>
</dbReference>
<dbReference type="CDD" id="cd05367">
    <property type="entry name" value="SPR-like_SDR_c"/>
    <property type="match status" value="1"/>
</dbReference>
<evidence type="ECO:0000256" key="3">
    <source>
        <dbReference type="ARBA" id="ARBA00023002"/>
    </source>
</evidence>
<dbReference type="InterPro" id="IPR036291">
    <property type="entry name" value="NAD(P)-bd_dom_sf"/>
</dbReference>